<sequence>MGDPTTRTIGVWVDPLMEWKAGCKKTASFTVQQTVRYVAQSVVSKVNNAYCMDPPLNVDDMVTNYYPEAAPDTNIHDIGQNGLIVLIRPQHPDTQRVKRRFKALQKSDKMTSALFNVLDSDEDDSETNSGDSIDDLVNLFRGLQKDIEDHKEETAQLKAET</sequence>
<organism evidence="2 3">
    <name type="scientific">Amanita muscaria (strain Koide BX008)</name>
    <dbReference type="NCBI Taxonomy" id="946122"/>
    <lineage>
        <taxon>Eukaryota</taxon>
        <taxon>Fungi</taxon>
        <taxon>Dikarya</taxon>
        <taxon>Basidiomycota</taxon>
        <taxon>Agaricomycotina</taxon>
        <taxon>Agaricomycetes</taxon>
        <taxon>Agaricomycetidae</taxon>
        <taxon>Agaricales</taxon>
        <taxon>Pluteineae</taxon>
        <taxon>Amanitaceae</taxon>
        <taxon>Amanita</taxon>
    </lineage>
</organism>
<evidence type="ECO:0000313" key="3">
    <source>
        <dbReference type="Proteomes" id="UP000054549"/>
    </source>
</evidence>
<reference evidence="2 3" key="1">
    <citation type="submission" date="2014-04" db="EMBL/GenBank/DDBJ databases">
        <title>Evolutionary Origins and Diversification of the Mycorrhizal Mutualists.</title>
        <authorList>
            <consortium name="DOE Joint Genome Institute"/>
            <consortium name="Mycorrhizal Genomics Consortium"/>
            <person name="Kohler A."/>
            <person name="Kuo A."/>
            <person name="Nagy L.G."/>
            <person name="Floudas D."/>
            <person name="Copeland A."/>
            <person name="Barry K.W."/>
            <person name="Cichocki N."/>
            <person name="Veneault-Fourrey C."/>
            <person name="LaButti K."/>
            <person name="Lindquist E.A."/>
            <person name="Lipzen A."/>
            <person name="Lundell T."/>
            <person name="Morin E."/>
            <person name="Murat C."/>
            <person name="Riley R."/>
            <person name="Ohm R."/>
            <person name="Sun H."/>
            <person name="Tunlid A."/>
            <person name="Henrissat B."/>
            <person name="Grigoriev I.V."/>
            <person name="Hibbett D.S."/>
            <person name="Martin F."/>
        </authorList>
    </citation>
    <scope>NUCLEOTIDE SEQUENCE [LARGE SCALE GENOMIC DNA]</scope>
    <source>
        <strain evidence="2 3">Koide BX008</strain>
    </source>
</reference>
<keyword evidence="1" id="KW-0175">Coiled coil</keyword>
<feature type="non-terminal residue" evidence="2">
    <location>
        <position position="161"/>
    </location>
</feature>
<name>A0A0C2WH38_AMAMK</name>
<keyword evidence="3" id="KW-1185">Reference proteome</keyword>
<feature type="coiled-coil region" evidence="1">
    <location>
        <begin position="133"/>
        <end position="160"/>
    </location>
</feature>
<protein>
    <submittedName>
        <fullName evidence="2">Uncharacterized protein</fullName>
    </submittedName>
</protein>
<evidence type="ECO:0000256" key="1">
    <source>
        <dbReference type="SAM" id="Coils"/>
    </source>
</evidence>
<dbReference type="AlphaFoldDB" id="A0A0C2WH38"/>
<accession>A0A0C2WH38</accession>
<evidence type="ECO:0000313" key="2">
    <source>
        <dbReference type="EMBL" id="KIL55428.1"/>
    </source>
</evidence>
<dbReference type="HOGENOM" id="CLU_1647709_0_0_1"/>
<dbReference type="InParanoid" id="A0A0C2WH38"/>
<proteinExistence type="predicted"/>
<dbReference type="EMBL" id="KN818517">
    <property type="protein sequence ID" value="KIL55428.1"/>
    <property type="molecule type" value="Genomic_DNA"/>
</dbReference>
<dbReference type="Proteomes" id="UP000054549">
    <property type="component" value="Unassembled WGS sequence"/>
</dbReference>
<gene>
    <name evidence="2" type="ORF">M378DRAFT_17949</name>
</gene>